<dbReference type="InterPro" id="IPR002716">
    <property type="entry name" value="PIN_dom"/>
</dbReference>
<reference evidence="2" key="1">
    <citation type="submission" date="2017-05" db="EMBL/GenBank/DDBJ databases">
        <authorList>
            <person name="Varghese N."/>
            <person name="Submissions S."/>
        </authorList>
    </citation>
    <scope>NUCLEOTIDE SEQUENCE</scope>
    <source>
        <strain evidence="2">DSM 18763</strain>
    </source>
</reference>
<keyword evidence="3" id="KW-1185">Reference proteome</keyword>
<evidence type="ECO:0000313" key="3">
    <source>
        <dbReference type="Proteomes" id="UP001157947"/>
    </source>
</evidence>
<dbReference type="Gene3D" id="3.40.50.1010">
    <property type="entry name" value="5'-nuclease"/>
    <property type="match status" value="1"/>
</dbReference>
<protein>
    <recommendedName>
        <fullName evidence="1">PIN domain-containing protein</fullName>
    </recommendedName>
</protein>
<dbReference type="CDD" id="cd09854">
    <property type="entry name" value="PIN_VapC-like"/>
    <property type="match status" value="1"/>
</dbReference>
<dbReference type="AlphaFoldDB" id="A0AA45WKD0"/>
<organism evidence="2 3">
    <name type="scientific">Venenivibrio stagnispumantis</name>
    <dbReference type="NCBI Taxonomy" id="407998"/>
    <lineage>
        <taxon>Bacteria</taxon>
        <taxon>Pseudomonadati</taxon>
        <taxon>Aquificota</taxon>
        <taxon>Aquificia</taxon>
        <taxon>Aquificales</taxon>
        <taxon>Hydrogenothermaceae</taxon>
        <taxon>Venenivibrio</taxon>
    </lineage>
</organism>
<dbReference type="RefSeq" id="WP_265134476.1">
    <property type="nucleotide sequence ID" value="NZ_FXTX01000004.1"/>
</dbReference>
<evidence type="ECO:0000259" key="1">
    <source>
        <dbReference type="Pfam" id="PF13470"/>
    </source>
</evidence>
<evidence type="ECO:0000313" key="2">
    <source>
        <dbReference type="EMBL" id="SMP06753.1"/>
    </source>
</evidence>
<dbReference type="EMBL" id="FXTX01000004">
    <property type="protein sequence ID" value="SMP06753.1"/>
    <property type="molecule type" value="Genomic_DNA"/>
</dbReference>
<comment type="caution">
    <text evidence="2">The sequence shown here is derived from an EMBL/GenBank/DDBJ whole genome shotgun (WGS) entry which is preliminary data.</text>
</comment>
<sequence length="142" mass="16855">MSHKKVFIDANVILDLFLDNRPYSEYSKEAFFYLQKNNVKLLTSCDLITTVYYVLRKYDKEKALENLSYALELLYLIPFSNDETKKAIELMQKDKNFKDLEDTLQYVLARENKCDLILSNDDNFYSPDIKKIHTKDFAEKII</sequence>
<dbReference type="Proteomes" id="UP001157947">
    <property type="component" value="Unassembled WGS sequence"/>
</dbReference>
<dbReference type="InterPro" id="IPR029060">
    <property type="entry name" value="PIN-like_dom_sf"/>
</dbReference>
<dbReference type="Pfam" id="PF13470">
    <property type="entry name" value="PIN_3"/>
    <property type="match status" value="1"/>
</dbReference>
<gene>
    <name evidence="2" type="ORF">SAMN06264868_10470</name>
</gene>
<name>A0AA45WKD0_9AQUI</name>
<proteinExistence type="predicted"/>
<accession>A0AA45WKD0</accession>
<dbReference type="SUPFAM" id="SSF88723">
    <property type="entry name" value="PIN domain-like"/>
    <property type="match status" value="1"/>
</dbReference>
<feature type="domain" description="PIN" evidence="1">
    <location>
        <begin position="5"/>
        <end position="121"/>
    </location>
</feature>